<dbReference type="InterPro" id="IPR009000">
    <property type="entry name" value="Transl_B-barrel_sf"/>
</dbReference>
<dbReference type="NCBIfam" id="TIGR03625">
    <property type="entry name" value="L3_bact"/>
    <property type="match status" value="1"/>
</dbReference>
<dbReference type="Gene3D" id="2.40.30.10">
    <property type="entry name" value="Translation factors"/>
    <property type="match status" value="2"/>
</dbReference>
<dbReference type="GO" id="GO:0003735">
    <property type="term" value="F:structural constituent of ribosome"/>
    <property type="evidence" value="ECO:0007669"/>
    <property type="project" value="UniProtKB-UniRule"/>
</dbReference>
<comment type="caution">
    <text evidence="7">The sequence shown here is derived from an EMBL/GenBank/DDBJ whole genome shotgun (WGS) entry which is preliminary data.</text>
</comment>
<organism evidence="7">
    <name type="scientific">candidate division WS2 bacterium ADurb.Bin280</name>
    <dbReference type="NCBI Taxonomy" id="1852829"/>
    <lineage>
        <taxon>Bacteria</taxon>
        <taxon>candidate division WS2</taxon>
    </lineage>
</organism>
<evidence type="ECO:0000313" key="7">
    <source>
        <dbReference type="EMBL" id="OQA53358.1"/>
    </source>
</evidence>
<proteinExistence type="inferred from homology"/>
<keyword evidence="2" id="KW-0699">rRNA-binding</keyword>
<dbReference type="InterPro" id="IPR000597">
    <property type="entry name" value="Ribosomal_uL3"/>
</dbReference>
<sequence>MKIFVKKLGMTHIYNENSKHVPVTVLEVEKTILAGKRTAEKDGYSADIFIKTSSKKSKKSVQMQFKDFDGVKKVIEQRVDGETLEKGTQLDAKDINIGDFFKVVATSKGKGFAGTVKRHGFATGPKTHGSDNYRRPGSIGPTYPQRVIKGRRMAGRMGNERITVKNVEVLRVLKDEGRIFVKGPIPGPNMNTLILEK</sequence>
<comment type="similarity">
    <text evidence="1">Belongs to the universal ribosomal protein uL3 family.</text>
</comment>
<evidence type="ECO:0000256" key="4">
    <source>
        <dbReference type="ARBA" id="ARBA00022980"/>
    </source>
</evidence>
<dbReference type="PANTHER" id="PTHR11229:SF16">
    <property type="entry name" value="LARGE RIBOSOMAL SUBUNIT PROTEIN UL3C"/>
    <property type="match status" value="1"/>
</dbReference>
<dbReference type="InterPro" id="IPR019927">
    <property type="entry name" value="Ribosomal_uL3_bac/org-type"/>
</dbReference>
<dbReference type="GO" id="GO:0022625">
    <property type="term" value="C:cytosolic large ribosomal subunit"/>
    <property type="evidence" value="ECO:0007669"/>
    <property type="project" value="TreeGrafter"/>
</dbReference>
<dbReference type="PANTHER" id="PTHR11229">
    <property type="entry name" value="50S RIBOSOMAL PROTEIN L3"/>
    <property type="match status" value="1"/>
</dbReference>
<dbReference type="Pfam" id="PF00297">
    <property type="entry name" value="Ribosomal_L3"/>
    <property type="match status" value="1"/>
</dbReference>
<name>A0A1V5SFT3_9BACT</name>
<dbReference type="GO" id="GO:0019843">
    <property type="term" value="F:rRNA binding"/>
    <property type="evidence" value="ECO:0007669"/>
    <property type="project" value="UniProtKB-KW"/>
</dbReference>
<evidence type="ECO:0000256" key="6">
    <source>
        <dbReference type="NCBIfam" id="TIGR03625"/>
    </source>
</evidence>
<dbReference type="EMBL" id="MWBO01000005">
    <property type="protein sequence ID" value="OQA53358.1"/>
    <property type="molecule type" value="Genomic_DNA"/>
</dbReference>
<evidence type="ECO:0000256" key="3">
    <source>
        <dbReference type="ARBA" id="ARBA00022884"/>
    </source>
</evidence>
<reference evidence="7" key="1">
    <citation type="submission" date="2017-02" db="EMBL/GenBank/DDBJ databases">
        <title>Delving into the versatile metabolic prowess of the omnipresent phylum Bacteroidetes.</title>
        <authorList>
            <person name="Nobu M.K."/>
            <person name="Mei R."/>
            <person name="Narihiro T."/>
            <person name="Kuroda K."/>
            <person name="Liu W.-T."/>
        </authorList>
    </citation>
    <scope>NUCLEOTIDE SEQUENCE</scope>
    <source>
        <strain evidence="7">ADurb.Bin280</strain>
    </source>
</reference>
<keyword evidence="4 7" id="KW-0689">Ribosomal protein</keyword>
<gene>
    <name evidence="7" type="primary">rplC</name>
    <name evidence="7" type="ORF">BWY43_00029</name>
</gene>
<dbReference type="GO" id="GO:0006412">
    <property type="term" value="P:translation"/>
    <property type="evidence" value="ECO:0007669"/>
    <property type="project" value="UniProtKB-UniRule"/>
</dbReference>
<keyword evidence="5" id="KW-0687">Ribonucleoprotein</keyword>
<accession>A0A1V5SFT3</accession>
<dbReference type="SUPFAM" id="SSF50447">
    <property type="entry name" value="Translation proteins"/>
    <property type="match status" value="1"/>
</dbReference>
<evidence type="ECO:0000256" key="1">
    <source>
        <dbReference type="ARBA" id="ARBA00006540"/>
    </source>
</evidence>
<keyword evidence="3" id="KW-0694">RNA-binding</keyword>
<dbReference type="AlphaFoldDB" id="A0A1V5SFT3"/>
<protein>
    <recommendedName>
        <fullName evidence="6">50S ribosomal protein L3</fullName>
    </recommendedName>
</protein>
<dbReference type="FunFam" id="2.40.30.10:FF:000004">
    <property type="entry name" value="50S ribosomal protein L3"/>
    <property type="match status" value="1"/>
</dbReference>
<dbReference type="Proteomes" id="UP000485367">
    <property type="component" value="Unassembled WGS sequence"/>
</dbReference>
<evidence type="ECO:0000256" key="5">
    <source>
        <dbReference type="ARBA" id="ARBA00023274"/>
    </source>
</evidence>
<evidence type="ECO:0000256" key="2">
    <source>
        <dbReference type="ARBA" id="ARBA00022730"/>
    </source>
</evidence>